<dbReference type="OrthoDB" id="38408at2759"/>
<dbReference type="Proteomes" id="UP001153069">
    <property type="component" value="Unassembled WGS sequence"/>
</dbReference>
<dbReference type="GO" id="GO:0016747">
    <property type="term" value="F:acyltransferase activity, transferring groups other than amino-acyl groups"/>
    <property type="evidence" value="ECO:0007669"/>
    <property type="project" value="InterPro"/>
</dbReference>
<organism evidence="4 5">
    <name type="scientific">Seminavis robusta</name>
    <dbReference type="NCBI Taxonomy" id="568900"/>
    <lineage>
        <taxon>Eukaryota</taxon>
        <taxon>Sar</taxon>
        <taxon>Stramenopiles</taxon>
        <taxon>Ochrophyta</taxon>
        <taxon>Bacillariophyta</taxon>
        <taxon>Bacillariophyceae</taxon>
        <taxon>Bacillariophycidae</taxon>
        <taxon>Naviculales</taxon>
        <taxon>Naviculaceae</taxon>
        <taxon>Seminavis</taxon>
    </lineage>
</organism>
<dbReference type="PANTHER" id="PTHR43420">
    <property type="entry name" value="ACETYLTRANSFERASE"/>
    <property type="match status" value="1"/>
</dbReference>
<comment type="caution">
    <text evidence="4">The sequence shown here is derived from an EMBL/GenBank/DDBJ whole genome shotgun (WGS) entry which is preliminary data.</text>
</comment>
<dbReference type="InterPro" id="IPR016181">
    <property type="entry name" value="Acyl_CoA_acyltransferase"/>
</dbReference>
<dbReference type="SUPFAM" id="SSF55729">
    <property type="entry name" value="Acyl-CoA N-acyltransferases (Nat)"/>
    <property type="match status" value="1"/>
</dbReference>
<evidence type="ECO:0000313" key="4">
    <source>
        <dbReference type="EMBL" id="CAB9529315.1"/>
    </source>
</evidence>
<dbReference type="InterPro" id="IPR050680">
    <property type="entry name" value="YpeA/RimI_acetyltransf"/>
</dbReference>
<keyword evidence="2" id="KW-0012">Acyltransferase</keyword>
<protein>
    <submittedName>
        <fullName evidence="4">FR47-like protein</fullName>
    </submittedName>
</protein>
<reference evidence="4" key="1">
    <citation type="submission" date="2020-06" db="EMBL/GenBank/DDBJ databases">
        <authorList>
            <consortium name="Plant Systems Biology data submission"/>
        </authorList>
    </citation>
    <scope>NUCLEOTIDE SEQUENCE</scope>
    <source>
        <strain evidence="4">D6</strain>
    </source>
</reference>
<evidence type="ECO:0000313" key="5">
    <source>
        <dbReference type="Proteomes" id="UP001153069"/>
    </source>
</evidence>
<proteinExistence type="predicted"/>
<evidence type="ECO:0000259" key="3">
    <source>
        <dbReference type="PROSITE" id="PS51186"/>
    </source>
</evidence>
<dbReference type="Pfam" id="PF00583">
    <property type="entry name" value="Acetyltransf_1"/>
    <property type="match status" value="1"/>
</dbReference>
<evidence type="ECO:0000256" key="1">
    <source>
        <dbReference type="ARBA" id="ARBA00022679"/>
    </source>
</evidence>
<accession>A0A9N8HYE0</accession>
<dbReference type="AlphaFoldDB" id="A0A9N8HYE0"/>
<dbReference type="PROSITE" id="PS51186">
    <property type="entry name" value="GNAT"/>
    <property type="match status" value="1"/>
</dbReference>
<evidence type="ECO:0000256" key="2">
    <source>
        <dbReference type="ARBA" id="ARBA00023315"/>
    </source>
</evidence>
<gene>
    <name evidence="4" type="ORF">SEMRO_2463_G328400.1</name>
</gene>
<dbReference type="InterPro" id="IPR000182">
    <property type="entry name" value="GNAT_dom"/>
</dbReference>
<dbReference type="Gene3D" id="3.40.630.30">
    <property type="match status" value="1"/>
</dbReference>
<feature type="domain" description="N-acetyltransferase" evidence="3">
    <location>
        <begin position="252"/>
        <end position="380"/>
    </location>
</feature>
<dbReference type="CDD" id="cd04301">
    <property type="entry name" value="NAT_SF"/>
    <property type="match status" value="1"/>
</dbReference>
<dbReference type="EMBL" id="CAICTM010002461">
    <property type="protein sequence ID" value="CAB9529315.1"/>
    <property type="molecule type" value="Genomic_DNA"/>
</dbReference>
<keyword evidence="1" id="KW-0808">Transferase</keyword>
<name>A0A9N8HYE0_9STRA</name>
<keyword evidence="5" id="KW-1185">Reference proteome</keyword>
<sequence length="388" mass="43633">MLLSQKAQGFVPTTSFTRPTSTKKSVLRLIPLTQFGDELSFFSPAFDKKRCCISRDGKFTTGNDDEEPFELFIVEENDLPEVALFIVKAFGADAINLISNEFSAFEKRLIEPAMDFFNGYTAVTAFTEVLWGLRIRQADRVVLSSVKEILASSEEEKEQAIAAKVPVTNDISPPQLPEDMTYKEKVEACNRKSLVLVLARPSVSNDNSSSKWESVESNIDIIASVELRLQVSLLRGWHLFGGSDICVHCGCSKMIPLTTIRHANMPMEKPCDAKIPFSLPWWDEIERNAASFLGIPKDKSSNHLQPYLSTLCVDETYRGKQIGRAIVRCLEDIATTKWGYSKMYLHVDGENPPALNLYKSEGYEDVGRRWNPFWAGKAADIGYFVKNM</sequence>